<comment type="caution">
    <text evidence="2">The sequence shown here is derived from an EMBL/GenBank/DDBJ whole genome shotgun (WGS) entry which is preliminary data.</text>
</comment>
<evidence type="ECO:0000256" key="1">
    <source>
        <dbReference type="SAM" id="MobiDB-lite"/>
    </source>
</evidence>
<accession>A0ABQ7V273</accession>
<evidence type="ECO:0000313" key="2">
    <source>
        <dbReference type="EMBL" id="KAH0757828.1"/>
    </source>
</evidence>
<dbReference type="EMBL" id="JAIVGD010000015">
    <property type="protein sequence ID" value="KAH0757828.1"/>
    <property type="molecule type" value="Genomic_DNA"/>
</dbReference>
<reference evidence="2 3" key="1">
    <citation type="journal article" date="2021" name="bioRxiv">
        <title>Chromosome-scale and haplotype-resolved genome assembly of a tetraploid potato cultivar.</title>
        <authorList>
            <person name="Sun H."/>
            <person name="Jiao W.-B."/>
            <person name="Krause K."/>
            <person name="Campoy J.A."/>
            <person name="Goel M."/>
            <person name="Folz-Donahue K."/>
            <person name="Kukat C."/>
            <person name="Huettel B."/>
            <person name="Schneeberger K."/>
        </authorList>
    </citation>
    <scope>NUCLEOTIDE SEQUENCE [LARGE SCALE GENOMIC DNA]</scope>
    <source>
        <strain evidence="2">SolTubOtavaFocal</strain>
        <tissue evidence="2">Leaves</tissue>
    </source>
</reference>
<keyword evidence="3" id="KW-1185">Reference proteome</keyword>
<name>A0ABQ7V273_SOLTU</name>
<protein>
    <recommendedName>
        <fullName evidence="4">Integrase core domain containing protein</fullName>
    </recommendedName>
</protein>
<feature type="region of interest" description="Disordered" evidence="1">
    <location>
        <begin position="113"/>
        <end position="136"/>
    </location>
</feature>
<sequence>MNAISWKLYNDGGYMRGGNSEGYLISYSMLAGNKGWSKNNNEMWYERECENAIRVQLAKLHEPMNTHTDVLLTKIPDKVEGLDMILQEMKSNVSALSITVIVDNESHKEMGKAQAKEVEGESKTNVKEGGFKDSSTLPQIKIIPPFLKD</sequence>
<evidence type="ECO:0000313" key="3">
    <source>
        <dbReference type="Proteomes" id="UP000826656"/>
    </source>
</evidence>
<dbReference type="Proteomes" id="UP000826656">
    <property type="component" value="Unassembled WGS sequence"/>
</dbReference>
<feature type="compositionally biased region" description="Basic and acidic residues" evidence="1">
    <location>
        <begin position="113"/>
        <end position="131"/>
    </location>
</feature>
<evidence type="ECO:0008006" key="4">
    <source>
        <dbReference type="Google" id="ProtNLM"/>
    </source>
</evidence>
<organism evidence="2 3">
    <name type="scientific">Solanum tuberosum</name>
    <name type="common">Potato</name>
    <dbReference type="NCBI Taxonomy" id="4113"/>
    <lineage>
        <taxon>Eukaryota</taxon>
        <taxon>Viridiplantae</taxon>
        <taxon>Streptophyta</taxon>
        <taxon>Embryophyta</taxon>
        <taxon>Tracheophyta</taxon>
        <taxon>Spermatophyta</taxon>
        <taxon>Magnoliopsida</taxon>
        <taxon>eudicotyledons</taxon>
        <taxon>Gunneridae</taxon>
        <taxon>Pentapetalae</taxon>
        <taxon>asterids</taxon>
        <taxon>lamiids</taxon>
        <taxon>Solanales</taxon>
        <taxon>Solanaceae</taxon>
        <taxon>Solanoideae</taxon>
        <taxon>Solaneae</taxon>
        <taxon>Solanum</taxon>
    </lineage>
</organism>
<gene>
    <name evidence="2" type="ORF">KY290_021321</name>
</gene>
<proteinExistence type="predicted"/>